<name>A0A0F9MIW5_9ZZZZ</name>
<dbReference type="GO" id="GO:0004252">
    <property type="term" value="F:serine-type endopeptidase activity"/>
    <property type="evidence" value="ECO:0007669"/>
    <property type="project" value="InterPro"/>
</dbReference>
<dbReference type="AlphaFoldDB" id="A0A0F9MIW5"/>
<organism evidence="2">
    <name type="scientific">marine sediment metagenome</name>
    <dbReference type="NCBI Taxonomy" id="412755"/>
    <lineage>
        <taxon>unclassified sequences</taxon>
        <taxon>metagenomes</taxon>
        <taxon>ecological metagenomes</taxon>
    </lineage>
</organism>
<evidence type="ECO:0000259" key="1">
    <source>
        <dbReference type="Pfam" id="PF10502"/>
    </source>
</evidence>
<dbReference type="InterPro" id="IPR000223">
    <property type="entry name" value="Pept_S26A_signal_pept_1"/>
</dbReference>
<dbReference type="Pfam" id="PF10502">
    <property type="entry name" value="Peptidase_S26"/>
    <property type="match status" value="1"/>
</dbReference>
<sequence length="140" mass="16198">MFYVIHICKPGKISIIKDISKSLPHKLYIGYSGDFKIEEGDIVLLKHPSIKGYLIKKITGMQGDRIEVLDDKICINDKQIGSVLKRKLNKDEMVTPINTRNIETGYYFVCGTHEESFDSRYEEFGLIRKEDIKALLWPIF</sequence>
<dbReference type="InterPro" id="IPR036286">
    <property type="entry name" value="LexA/Signal_pep-like_sf"/>
</dbReference>
<protein>
    <recommendedName>
        <fullName evidence="1">Peptidase S26 domain-containing protein</fullName>
    </recommendedName>
</protein>
<accession>A0A0F9MIW5</accession>
<dbReference type="Gene3D" id="2.10.109.10">
    <property type="entry name" value="Umud Fragment, subunit A"/>
    <property type="match status" value="1"/>
</dbReference>
<dbReference type="NCBIfam" id="TIGR02227">
    <property type="entry name" value="sigpep_I_bact"/>
    <property type="match status" value="1"/>
</dbReference>
<dbReference type="EMBL" id="LAZR01010041">
    <property type="protein sequence ID" value="KKM69142.1"/>
    <property type="molecule type" value="Genomic_DNA"/>
</dbReference>
<gene>
    <name evidence="2" type="ORF">LCGC14_1453820</name>
</gene>
<dbReference type="GO" id="GO:0006465">
    <property type="term" value="P:signal peptide processing"/>
    <property type="evidence" value="ECO:0007669"/>
    <property type="project" value="InterPro"/>
</dbReference>
<reference evidence="2" key="1">
    <citation type="journal article" date="2015" name="Nature">
        <title>Complex archaea that bridge the gap between prokaryotes and eukaryotes.</title>
        <authorList>
            <person name="Spang A."/>
            <person name="Saw J.H."/>
            <person name="Jorgensen S.L."/>
            <person name="Zaremba-Niedzwiedzka K."/>
            <person name="Martijn J."/>
            <person name="Lind A.E."/>
            <person name="van Eijk R."/>
            <person name="Schleper C."/>
            <person name="Guy L."/>
            <person name="Ettema T.J."/>
        </authorList>
    </citation>
    <scope>NUCLEOTIDE SEQUENCE</scope>
</reference>
<evidence type="ECO:0000313" key="2">
    <source>
        <dbReference type="EMBL" id="KKM69142.1"/>
    </source>
</evidence>
<comment type="caution">
    <text evidence="2">The sequence shown here is derived from an EMBL/GenBank/DDBJ whole genome shotgun (WGS) entry which is preliminary data.</text>
</comment>
<dbReference type="SUPFAM" id="SSF51306">
    <property type="entry name" value="LexA/Signal peptidase"/>
    <property type="match status" value="1"/>
</dbReference>
<feature type="domain" description="Peptidase S26" evidence="1">
    <location>
        <begin position="34"/>
        <end position="133"/>
    </location>
</feature>
<dbReference type="GO" id="GO:0016020">
    <property type="term" value="C:membrane"/>
    <property type="evidence" value="ECO:0007669"/>
    <property type="project" value="InterPro"/>
</dbReference>
<dbReference type="InterPro" id="IPR019533">
    <property type="entry name" value="Peptidase_S26"/>
</dbReference>
<proteinExistence type="predicted"/>